<evidence type="ECO:0008006" key="4">
    <source>
        <dbReference type="Google" id="ProtNLM"/>
    </source>
</evidence>
<dbReference type="STRING" id="1748243.Tel_04385"/>
<feature type="region of interest" description="Disordered" evidence="1">
    <location>
        <begin position="1"/>
        <end position="106"/>
    </location>
</feature>
<dbReference type="EMBL" id="CP013099">
    <property type="protein sequence ID" value="ALP52442.1"/>
    <property type="molecule type" value="Genomic_DNA"/>
</dbReference>
<reference evidence="2" key="1">
    <citation type="submission" date="2015-10" db="EMBL/GenBank/DDBJ databases">
        <title>Description of Candidatus Tenderia electrophaga gen. nov, sp. nov., an Uncultivated Electroautotroph from a Biocathode Enrichment.</title>
        <authorList>
            <person name="Eddie B.J."/>
            <person name="Malanoski A.P."/>
            <person name="Wang Z."/>
            <person name="Hall R.J."/>
            <person name="Oh S.D."/>
            <person name="Heiner C."/>
            <person name="Lin B."/>
            <person name="Strycharz-Glaven S.M."/>
        </authorList>
    </citation>
    <scope>NUCLEOTIDE SEQUENCE [LARGE SCALE GENOMIC DNA]</scope>
    <source>
        <strain evidence="2">NRL1</strain>
    </source>
</reference>
<proteinExistence type="predicted"/>
<feature type="compositionally biased region" description="Polar residues" evidence="1">
    <location>
        <begin position="172"/>
        <end position="181"/>
    </location>
</feature>
<gene>
    <name evidence="2" type="ORF">Tel_04385</name>
</gene>
<feature type="compositionally biased region" description="Low complexity" evidence="1">
    <location>
        <begin position="148"/>
        <end position="159"/>
    </location>
</feature>
<name>A0A0S2TBB9_9GAMM</name>
<evidence type="ECO:0000313" key="3">
    <source>
        <dbReference type="Proteomes" id="UP000055136"/>
    </source>
</evidence>
<protein>
    <recommendedName>
        <fullName evidence="4">Catalase</fullName>
    </recommendedName>
</protein>
<accession>A0A0S2TBB9</accession>
<feature type="compositionally biased region" description="Basic and acidic residues" evidence="1">
    <location>
        <begin position="67"/>
        <end position="79"/>
    </location>
</feature>
<feature type="compositionally biased region" description="Polar residues" evidence="1">
    <location>
        <begin position="34"/>
        <end position="48"/>
    </location>
</feature>
<feature type="region of interest" description="Disordered" evidence="1">
    <location>
        <begin position="136"/>
        <end position="219"/>
    </location>
</feature>
<feature type="compositionally biased region" description="Low complexity" evidence="1">
    <location>
        <begin position="82"/>
        <end position="95"/>
    </location>
</feature>
<feature type="compositionally biased region" description="Basic and acidic residues" evidence="1">
    <location>
        <begin position="160"/>
        <end position="171"/>
    </location>
</feature>
<dbReference type="InterPro" id="IPR021973">
    <property type="entry name" value="SprA-related"/>
</dbReference>
<dbReference type="KEGG" id="tee:Tel_04385"/>
<evidence type="ECO:0000256" key="1">
    <source>
        <dbReference type="SAM" id="MobiDB-lite"/>
    </source>
</evidence>
<dbReference type="AlphaFoldDB" id="A0A0S2TBB9"/>
<sequence>MQISGHSPAPLLSPQVNAQARSHGPPQSPAGTDDANTQQADPRNTPNTAAAGRELSQEQRQQLRQLQQRDREVRAHEAAHQGAAGSLSKGGASFSYARGPDGRRYAVGGEVSIDTSAVAGDPQATLRKAQQIRAAALAPAQPSGQDRAVAAAATVMAAEARSEIARQHQESSEPTAESQPSEPGKTGADGNASKQVRHYQQVAAGGAEHRDRPALSLMV</sequence>
<dbReference type="Proteomes" id="UP000055136">
    <property type="component" value="Chromosome"/>
</dbReference>
<dbReference type="Pfam" id="PF12118">
    <property type="entry name" value="SprA-related"/>
    <property type="match status" value="1"/>
</dbReference>
<organism evidence="2 3">
    <name type="scientific">Candidatus Tenderia electrophaga</name>
    <dbReference type="NCBI Taxonomy" id="1748243"/>
    <lineage>
        <taxon>Bacteria</taxon>
        <taxon>Pseudomonadati</taxon>
        <taxon>Pseudomonadota</taxon>
        <taxon>Gammaproteobacteria</taxon>
        <taxon>Candidatus Tenderiales</taxon>
        <taxon>Candidatus Tenderiaceae</taxon>
        <taxon>Candidatus Tenderia</taxon>
    </lineage>
</organism>
<evidence type="ECO:0000313" key="2">
    <source>
        <dbReference type="EMBL" id="ALP52442.1"/>
    </source>
</evidence>
<keyword evidence="3" id="KW-1185">Reference proteome</keyword>